<accession>A0A1F5FUG6</accession>
<evidence type="ECO:0000259" key="10">
    <source>
        <dbReference type="PROSITE" id="PS50862"/>
    </source>
</evidence>
<dbReference type="GO" id="GO:0005829">
    <property type="term" value="C:cytosol"/>
    <property type="evidence" value="ECO:0007669"/>
    <property type="project" value="TreeGrafter"/>
</dbReference>
<keyword evidence="5" id="KW-0067">ATP-binding</keyword>
<dbReference type="CDD" id="cd00861">
    <property type="entry name" value="ProRS_anticodon_short"/>
    <property type="match status" value="1"/>
</dbReference>
<evidence type="ECO:0000256" key="6">
    <source>
        <dbReference type="ARBA" id="ARBA00022917"/>
    </source>
</evidence>
<sequence length="415" mass="47516">MRYSQLFGKTIRQVPRDETSTNARLLIRGGYVDKLMAGSYSLLPLGLRVVKKIEQVIREEMNKTGAQEILMPLLHPKAIWNETGRWETAKEVMFQFKKDKKEFALSFTHEEILLDLVRKHVQTYHEFPLKLYHFSTKFRDEPRAKSGILRAREFLMKDLYSVHTTEKDLDRYYWEIASAYQKIFKRVDLEAKVVEAAGGVFTEGHTHEFQVLCEAGEDTIYWCENCEFAQNKEITEVKEGDACPKCKKGKILEDRSIEVANIFRFGTVYSQKMNVSFVDKDGIKKPAYLGSYGIGTTRLMGTLVEVFNDARGIIWPKQVAPFQVHLLMLSDESGVMSQAGEVYQFLEKAGVEVLFDDRKGVSAGEKFADCDLIGIPIRLVVSEKTEKGKVEWKERGKENTEILSTEDAIKKCVAS</sequence>
<proteinExistence type="predicted"/>
<evidence type="ECO:0000256" key="3">
    <source>
        <dbReference type="ARBA" id="ARBA00022598"/>
    </source>
</evidence>
<dbReference type="GO" id="GO:0006433">
    <property type="term" value="P:prolyl-tRNA aminoacylation"/>
    <property type="evidence" value="ECO:0007669"/>
    <property type="project" value="InterPro"/>
</dbReference>
<dbReference type="PROSITE" id="PS50862">
    <property type="entry name" value="AA_TRNA_LIGASE_II"/>
    <property type="match status" value="1"/>
</dbReference>
<dbReference type="GO" id="GO:0005524">
    <property type="term" value="F:ATP binding"/>
    <property type="evidence" value="ECO:0007669"/>
    <property type="project" value="UniProtKB-KW"/>
</dbReference>
<organism evidence="11 12">
    <name type="scientific">Candidatus Curtissbacteria bacterium RBG_13_40_7</name>
    <dbReference type="NCBI Taxonomy" id="1797706"/>
    <lineage>
        <taxon>Bacteria</taxon>
        <taxon>Candidatus Curtissiibacteriota</taxon>
    </lineage>
</organism>
<name>A0A1F5FUG6_9BACT</name>
<dbReference type="AlphaFoldDB" id="A0A1F5FUG6"/>
<dbReference type="SUPFAM" id="SSF55681">
    <property type="entry name" value="Class II aaRS and biotin synthetases"/>
    <property type="match status" value="1"/>
</dbReference>
<dbReference type="InterPro" id="IPR045864">
    <property type="entry name" value="aa-tRNA-synth_II/BPL/LPL"/>
</dbReference>
<evidence type="ECO:0000256" key="5">
    <source>
        <dbReference type="ARBA" id="ARBA00022840"/>
    </source>
</evidence>
<dbReference type="PANTHER" id="PTHR42753:SF2">
    <property type="entry name" value="PROLINE--TRNA LIGASE"/>
    <property type="match status" value="1"/>
</dbReference>
<dbReference type="Proteomes" id="UP000179252">
    <property type="component" value="Unassembled WGS sequence"/>
</dbReference>
<comment type="catalytic activity">
    <reaction evidence="9">
        <text>tRNA(Pro) + L-proline + ATP = L-prolyl-tRNA(Pro) + AMP + diphosphate</text>
        <dbReference type="Rhea" id="RHEA:14305"/>
        <dbReference type="Rhea" id="RHEA-COMP:9700"/>
        <dbReference type="Rhea" id="RHEA-COMP:9702"/>
        <dbReference type="ChEBI" id="CHEBI:30616"/>
        <dbReference type="ChEBI" id="CHEBI:33019"/>
        <dbReference type="ChEBI" id="CHEBI:60039"/>
        <dbReference type="ChEBI" id="CHEBI:78442"/>
        <dbReference type="ChEBI" id="CHEBI:78532"/>
        <dbReference type="ChEBI" id="CHEBI:456215"/>
        <dbReference type="EC" id="6.1.1.15"/>
    </reaction>
</comment>
<evidence type="ECO:0000256" key="2">
    <source>
        <dbReference type="ARBA" id="ARBA00019110"/>
    </source>
</evidence>
<evidence type="ECO:0000313" key="11">
    <source>
        <dbReference type="EMBL" id="OGD83250.1"/>
    </source>
</evidence>
<keyword evidence="4" id="KW-0547">Nucleotide-binding</keyword>
<dbReference type="Pfam" id="PF00587">
    <property type="entry name" value="tRNA-synt_2b"/>
    <property type="match status" value="1"/>
</dbReference>
<dbReference type="InterPro" id="IPR036621">
    <property type="entry name" value="Anticodon-bd_dom_sf"/>
</dbReference>
<protein>
    <recommendedName>
        <fullName evidence="2">Proline--tRNA ligase</fullName>
        <ecNumber evidence="1">6.1.1.15</ecNumber>
    </recommendedName>
    <alternativeName>
        <fullName evidence="8">Prolyl-tRNA synthetase</fullName>
    </alternativeName>
</protein>
<dbReference type="PANTHER" id="PTHR42753">
    <property type="entry name" value="MITOCHONDRIAL RIBOSOME PROTEIN L39/PROLYL-TRNA LIGASE FAMILY MEMBER"/>
    <property type="match status" value="1"/>
</dbReference>
<evidence type="ECO:0000256" key="7">
    <source>
        <dbReference type="ARBA" id="ARBA00023146"/>
    </source>
</evidence>
<evidence type="ECO:0000256" key="4">
    <source>
        <dbReference type="ARBA" id="ARBA00022741"/>
    </source>
</evidence>
<dbReference type="SUPFAM" id="SSF52954">
    <property type="entry name" value="Class II aaRS ABD-related"/>
    <property type="match status" value="1"/>
</dbReference>
<keyword evidence="7" id="KW-0030">Aminoacyl-tRNA synthetase</keyword>
<reference evidence="11 12" key="1">
    <citation type="journal article" date="2016" name="Nat. Commun.">
        <title>Thousands of microbial genomes shed light on interconnected biogeochemical processes in an aquifer system.</title>
        <authorList>
            <person name="Anantharaman K."/>
            <person name="Brown C.T."/>
            <person name="Hug L.A."/>
            <person name="Sharon I."/>
            <person name="Castelle C.J."/>
            <person name="Probst A.J."/>
            <person name="Thomas B.C."/>
            <person name="Singh A."/>
            <person name="Wilkins M.J."/>
            <person name="Karaoz U."/>
            <person name="Brodie E.L."/>
            <person name="Williams K.H."/>
            <person name="Hubbard S.S."/>
            <person name="Banfield J.F."/>
        </authorList>
    </citation>
    <scope>NUCLEOTIDE SEQUENCE [LARGE SCALE GENOMIC DNA]</scope>
</reference>
<keyword evidence="6" id="KW-0648">Protein biosynthesis</keyword>
<dbReference type="InterPro" id="IPR002314">
    <property type="entry name" value="aa-tRNA-synt_IIb"/>
</dbReference>
<comment type="caution">
    <text evidence="11">The sequence shown here is derived from an EMBL/GenBank/DDBJ whole genome shotgun (WGS) entry which is preliminary data.</text>
</comment>
<dbReference type="Gene3D" id="3.30.930.10">
    <property type="entry name" value="Bira Bifunctional Protein, Domain 2"/>
    <property type="match status" value="1"/>
</dbReference>
<dbReference type="EC" id="6.1.1.15" evidence="1"/>
<evidence type="ECO:0000256" key="8">
    <source>
        <dbReference type="ARBA" id="ARBA00029731"/>
    </source>
</evidence>
<dbReference type="InterPro" id="IPR004154">
    <property type="entry name" value="Anticodon-bd"/>
</dbReference>
<dbReference type="Gene3D" id="3.40.50.800">
    <property type="entry name" value="Anticodon-binding domain"/>
    <property type="match status" value="1"/>
</dbReference>
<evidence type="ECO:0000313" key="12">
    <source>
        <dbReference type="Proteomes" id="UP000179252"/>
    </source>
</evidence>
<feature type="domain" description="Aminoacyl-transfer RNA synthetases class-II family profile" evidence="10">
    <location>
        <begin position="38"/>
        <end position="316"/>
    </location>
</feature>
<evidence type="ECO:0000256" key="9">
    <source>
        <dbReference type="ARBA" id="ARBA00047671"/>
    </source>
</evidence>
<dbReference type="PRINTS" id="PR01046">
    <property type="entry name" value="TRNASYNTHPRO"/>
</dbReference>
<dbReference type="InterPro" id="IPR050062">
    <property type="entry name" value="Pro-tRNA_synthetase"/>
</dbReference>
<dbReference type="InterPro" id="IPR044140">
    <property type="entry name" value="ProRS_anticodon_short"/>
</dbReference>
<keyword evidence="3" id="KW-0436">Ligase</keyword>
<evidence type="ECO:0000256" key="1">
    <source>
        <dbReference type="ARBA" id="ARBA00012831"/>
    </source>
</evidence>
<dbReference type="InterPro" id="IPR002316">
    <property type="entry name" value="Pro-tRNA-ligase_IIa"/>
</dbReference>
<dbReference type="Pfam" id="PF03129">
    <property type="entry name" value="HGTP_anticodon"/>
    <property type="match status" value="1"/>
</dbReference>
<dbReference type="InterPro" id="IPR006195">
    <property type="entry name" value="aa-tRNA-synth_II"/>
</dbReference>
<dbReference type="GO" id="GO:0004827">
    <property type="term" value="F:proline-tRNA ligase activity"/>
    <property type="evidence" value="ECO:0007669"/>
    <property type="project" value="UniProtKB-EC"/>
</dbReference>
<gene>
    <name evidence="11" type="ORF">A2165_00780</name>
</gene>
<dbReference type="EMBL" id="MFAU01000055">
    <property type="protein sequence ID" value="OGD83250.1"/>
    <property type="molecule type" value="Genomic_DNA"/>
</dbReference>